<comment type="similarity">
    <text evidence="1">Belongs to the ACBP family.</text>
</comment>
<dbReference type="AlphaFoldDB" id="A0A8H7V467"/>
<dbReference type="Proteomes" id="UP000603453">
    <property type="component" value="Unassembled WGS sequence"/>
</dbReference>
<name>A0A8H7V467_9FUNG</name>
<feature type="domain" description="ACB" evidence="4">
    <location>
        <begin position="10"/>
        <end position="99"/>
    </location>
</feature>
<feature type="compositionally biased region" description="Polar residues" evidence="3">
    <location>
        <begin position="190"/>
        <end position="203"/>
    </location>
</feature>
<gene>
    <name evidence="5" type="ORF">INT47_008355</name>
</gene>
<organism evidence="5 6">
    <name type="scientific">Mucor saturninus</name>
    <dbReference type="NCBI Taxonomy" id="64648"/>
    <lineage>
        <taxon>Eukaryota</taxon>
        <taxon>Fungi</taxon>
        <taxon>Fungi incertae sedis</taxon>
        <taxon>Mucoromycota</taxon>
        <taxon>Mucoromycotina</taxon>
        <taxon>Mucoromycetes</taxon>
        <taxon>Mucorales</taxon>
        <taxon>Mucorineae</taxon>
        <taxon>Mucoraceae</taxon>
        <taxon>Mucor</taxon>
    </lineage>
</organism>
<dbReference type="InterPro" id="IPR035984">
    <property type="entry name" value="Acyl-CoA-binding_sf"/>
</dbReference>
<evidence type="ECO:0000256" key="3">
    <source>
        <dbReference type="SAM" id="MobiDB-lite"/>
    </source>
</evidence>
<evidence type="ECO:0000256" key="1">
    <source>
        <dbReference type="ARBA" id="ARBA00005567"/>
    </source>
</evidence>
<evidence type="ECO:0000259" key="4">
    <source>
        <dbReference type="PROSITE" id="PS51228"/>
    </source>
</evidence>
<proteinExistence type="inferred from homology"/>
<dbReference type="EMBL" id="JAEPRD010000015">
    <property type="protein sequence ID" value="KAG2209511.1"/>
    <property type="molecule type" value="Genomic_DNA"/>
</dbReference>
<dbReference type="PANTHER" id="PTHR23310">
    <property type="entry name" value="ACYL-COA-BINDING PROTEIN, ACBP"/>
    <property type="match status" value="1"/>
</dbReference>
<dbReference type="GO" id="GO:0006631">
    <property type="term" value="P:fatty acid metabolic process"/>
    <property type="evidence" value="ECO:0007669"/>
    <property type="project" value="TreeGrafter"/>
</dbReference>
<comment type="caution">
    <text evidence="5">The sequence shown here is derived from an EMBL/GenBank/DDBJ whole genome shotgun (WGS) entry which is preliminary data.</text>
</comment>
<dbReference type="PROSITE" id="PS51228">
    <property type="entry name" value="ACB_2"/>
    <property type="match status" value="1"/>
</dbReference>
<evidence type="ECO:0000313" key="6">
    <source>
        <dbReference type="Proteomes" id="UP000603453"/>
    </source>
</evidence>
<dbReference type="PANTHER" id="PTHR23310:SF62">
    <property type="entry name" value="ACYL-COA BINDING PROTEIN 1, ISOFORM A"/>
    <property type="match status" value="1"/>
</dbReference>
<reference evidence="5" key="1">
    <citation type="submission" date="2020-12" db="EMBL/GenBank/DDBJ databases">
        <title>Metabolic potential, ecology and presence of endohyphal bacteria is reflected in genomic diversity of Mucoromycotina.</title>
        <authorList>
            <person name="Muszewska A."/>
            <person name="Okrasinska A."/>
            <person name="Steczkiewicz K."/>
            <person name="Drgas O."/>
            <person name="Orlowska M."/>
            <person name="Perlinska-Lenart U."/>
            <person name="Aleksandrzak-Piekarczyk T."/>
            <person name="Szatraj K."/>
            <person name="Zielenkiewicz U."/>
            <person name="Pilsyk S."/>
            <person name="Malc E."/>
            <person name="Mieczkowski P."/>
            <person name="Kruszewska J.S."/>
            <person name="Biernat P."/>
            <person name="Pawlowska J."/>
        </authorList>
    </citation>
    <scope>NUCLEOTIDE SEQUENCE</scope>
    <source>
        <strain evidence="5">WA0000017839</strain>
    </source>
</reference>
<evidence type="ECO:0000313" key="5">
    <source>
        <dbReference type="EMBL" id="KAG2209511.1"/>
    </source>
</evidence>
<dbReference type="Gene3D" id="1.20.80.10">
    <property type="match status" value="1"/>
</dbReference>
<sequence length="369" mass="42147">MTSAPSSYLSQLRFGHALAIVRAIPQTSSMQPVAADKLQFYGLYKQATEGDVNIPRPSSRQVVEYAKWKAWSRMKGISPMDAQNLYVESLIHLLTELVHRYPHHEQSSFLKKALHSLEHEEEEEDDFFQDASDIAEFELQENFLNHIEADQLRRQDIYSPPSTPASAQTKAAYNHRHHSVSSHTEYPITPITSPGQNAMTGQWVSTQLQEQNAYAHPMDFLQHGDGVSQADTLDREVAAATANLTLSSPRQSPYYTKKKHSHTSSVSKKSVSKKDSHRALERLQTEVTALTEQIDRMRRQQKDETTFTKVVKVLLKHLMADSAIFLIAFYILWKRKSPLAYSLINAIMPFLQDIIRSIIRKVVFWKITV</sequence>
<feature type="region of interest" description="Disordered" evidence="3">
    <location>
        <begin position="157"/>
        <end position="203"/>
    </location>
</feature>
<dbReference type="InterPro" id="IPR000582">
    <property type="entry name" value="Acyl-CoA-binding_protein"/>
</dbReference>
<dbReference type="InterPro" id="IPR014352">
    <property type="entry name" value="FERM/acyl-CoA-bd_prot_sf"/>
</dbReference>
<keyword evidence="2" id="KW-0446">Lipid-binding</keyword>
<keyword evidence="6" id="KW-1185">Reference proteome</keyword>
<accession>A0A8H7V467</accession>
<evidence type="ECO:0000256" key="2">
    <source>
        <dbReference type="ARBA" id="ARBA00023121"/>
    </source>
</evidence>
<dbReference type="GO" id="GO:0000062">
    <property type="term" value="F:fatty-acyl-CoA binding"/>
    <property type="evidence" value="ECO:0007669"/>
    <property type="project" value="InterPro"/>
</dbReference>
<dbReference type="Pfam" id="PF00887">
    <property type="entry name" value="ACBP"/>
    <property type="match status" value="1"/>
</dbReference>
<protein>
    <recommendedName>
        <fullName evidence="4">ACB domain-containing protein</fullName>
    </recommendedName>
</protein>
<dbReference type="SUPFAM" id="SSF47027">
    <property type="entry name" value="Acyl-CoA binding protein"/>
    <property type="match status" value="1"/>
</dbReference>
<dbReference type="PRINTS" id="PR00689">
    <property type="entry name" value="ACOABINDINGP"/>
</dbReference>
<feature type="region of interest" description="Disordered" evidence="3">
    <location>
        <begin position="248"/>
        <end position="278"/>
    </location>
</feature>
<dbReference type="OrthoDB" id="346910at2759"/>